<reference evidence="1" key="2">
    <citation type="submission" date="2021-10" db="EMBL/GenBank/DDBJ databases">
        <title>Phylogenomics reveals ancestral predisposition of the termite-cultivated fungus Termitomyces towards a domesticated lifestyle.</title>
        <authorList>
            <person name="Auxier B."/>
            <person name="Grum-Grzhimaylo A."/>
            <person name="Cardenas M.E."/>
            <person name="Lodge J.D."/>
            <person name="Laessoe T."/>
            <person name="Pedersen O."/>
            <person name="Smith M.E."/>
            <person name="Kuyper T.W."/>
            <person name="Franco-Molano E.A."/>
            <person name="Baroni T.J."/>
            <person name="Aanen D.K."/>
        </authorList>
    </citation>
    <scope>NUCLEOTIDE SEQUENCE</scope>
    <source>
        <strain evidence="1">D49</strain>
    </source>
</reference>
<dbReference type="OrthoDB" id="3032860at2759"/>
<gene>
    <name evidence="1" type="ORF">H0H81_007227</name>
</gene>
<dbReference type="Proteomes" id="UP000717328">
    <property type="component" value="Unassembled WGS sequence"/>
</dbReference>
<name>A0A9P7K229_9AGAR</name>
<evidence type="ECO:0000313" key="1">
    <source>
        <dbReference type="EMBL" id="KAG5633510.1"/>
    </source>
</evidence>
<proteinExistence type="predicted"/>
<reference evidence="1" key="1">
    <citation type="submission" date="2021-02" db="EMBL/GenBank/DDBJ databases">
        <authorList>
            <person name="Nieuwenhuis M."/>
            <person name="Van De Peppel L.J.J."/>
        </authorList>
    </citation>
    <scope>NUCLEOTIDE SEQUENCE</scope>
    <source>
        <strain evidence="1">D49</strain>
    </source>
</reference>
<protein>
    <submittedName>
        <fullName evidence="1">Uncharacterized protein</fullName>
    </submittedName>
</protein>
<organism evidence="1 2">
    <name type="scientific">Sphagnurus paluster</name>
    <dbReference type="NCBI Taxonomy" id="117069"/>
    <lineage>
        <taxon>Eukaryota</taxon>
        <taxon>Fungi</taxon>
        <taxon>Dikarya</taxon>
        <taxon>Basidiomycota</taxon>
        <taxon>Agaricomycotina</taxon>
        <taxon>Agaricomycetes</taxon>
        <taxon>Agaricomycetidae</taxon>
        <taxon>Agaricales</taxon>
        <taxon>Tricholomatineae</taxon>
        <taxon>Lyophyllaceae</taxon>
        <taxon>Sphagnurus</taxon>
    </lineage>
</organism>
<sequence length="151" mass="16949">MSASISNLVPIFSSVNWNDWSAKIEEFLGSQELWFYVKGINLKSTAVFHYKTVKDIAGASRSIPIHPAKNAPERLLWDEKDFKAKSFIHICLSTDTQTLFKDVSTSKELWDGLDAKYQQTPLGYLSRLSTSNSGRTKIPPKTLTALLPELA</sequence>
<keyword evidence="2" id="KW-1185">Reference proteome</keyword>
<dbReference type="EMBL" id="JABCKI010007623">
    <property type="protein sequence ID" value="KAG5633510.1"/>
    <property type="molecule type" value="Genomic_DNA"/>
</dbReference>
<accession>A0A9P7K229</accession>
<evidence type="ECO:0000313" key="2">
    <source>
        <dbReference type="Proteomes" id="UP000717328"/>
    </source>
</evidence>
<comment type="caution">
    <text evidence="1">The sequence shown here is derived from an EMBL/GenBank/DDBJ whole genome shotgun (WGS) entry which is preliminary data.</text>
</comment>
<dbReference type="AlphaFoldDB" id="A0A9P7K229"/>